<dbReference type="RefSeq" id="WP_404537989.1">
    <property type="nucleotide sequence ID" value="NZ_JADIKL010000004.1"/>
</dbReference>
<dbReference type="EMBL" id="JADIKL010000004">
    <property type="protein sequence ID" value="MFK2930770.1"/>
    <property type="molecule type" value="Genomic_DNA"/>
</dbReference>
<keyword evidence="3" id="KW-1185">Reference proteome</keyword>
<evidence type="ECO:0000313" key="2">
    <source>
        <dbReference type="EMBL" id="MFK2930770.1"/>
    </source>
</evidence>
<evidence type="ECO:0000256" key="1">
    <source>
        <dbReference type="SAM" id="SignalP"/>
    </source>
</evidence>
<comment type="caution">
    <text evidence="2">The sequence shown here is derived from an EMBL/GenBank/DDBJ whole genome shotgun (WGS) entry which is preliminary data.</text>
</comment>
<name>A0ABW8KF58_9GAMM</name>
<keyword evidence="1" id="KW-0732">Signal</keyword>
<proteinExistence type="predicted"/>
<dbReference type="Proteomes" id="UP001620397">
    <property type="component" value="Unassembled WGS sequence"/>
</dbReference>
<evidence type="ECO:0000313" key="3">
    <source>
        <dbReference type="Proteomes" id="UP001620397"/>
    </source>
</evidence>
<accession>A0ABW8KF58</accession>
<feature type="chain" id="PRO_5046716978" evidence="1">
    <location>
        <begin position="23"/>
        <end position="426"/>
    </location>
</feature>
<gene>
    <name evidence="2" type="ORF">ISP14_08185</name>
</gene>
<organism evidence="2 3">
    <name type="scientific">Dyella agri</name>
    <dbReference type="NCBI Taxonomy" id="1926869"/>
    <lineage>
        <taxon>Bacteria</taxon>
        <taxon>Pseudomonadati</taxon>
        <taxon>Pseudomonadota</taxon>
        <taxon>Gammaproteobacteria</taxon>
        <taxon>Lysobacterales</taxon>
        <taxon>Rhodanobacteraceae</taxon>
        <taxon>Dyella</taxon>
    </lineage>
</organism>
<protein>
    <submittedName>
        <fullName evidence="2">Uncharacterized protein</fullName>
    </submittedName>
</protein>
<feature type="signal peptide" evidence="1">
    <location>
        <begin position="1"/>
        <end position="22"/>
    </location>
</feature>
<reference evidence="2 3" key="1">
    <citation type="submission" date="2020-10" db="EMBL/GenBank/DDBJ databases">
        <title>Phylogeny of dyella-like bacteria.</title>
        <authorList>
            <person name="Fu J."/>
        </authorList>
    </citation>
    <scope>NUCLEOTIDE SEQUENCE [LARGE SCALE GENOMIC DNA]</scope>
    <source>
        <strain evidence="2 3">DKC-1</strain>
    </source>
</reference>
<sequence length="426" mass="47335">MKALLPYALAIPLLAPLMPVKAAPAAVDAGKANAHALLPIKSKADLARYLRDTPAGTSPLDKLPPWSRRRFLAQVDFDSRGARNISFGEPMAELTHPQIVQIFALFGNEQEKLAQSMDIGLTPAKQSRIQHERAEDAKARHCAPESCPESQIEQRFDELVLQEPPTSIPVAKRIALDSQRYDRLFADYEAPERLRTTSDLDLRLLVRATEYAMPMVGAPSAIRITQLQMDLAEMQRRGMAEDQDYARLYRLLLSDRRLTEAAALLHQHPGLGESAMPTVDDRTGDSPHPATTALVIDKHGGMTRESFDISHALRIVALSGDGCHFCDEAANAVETDAQLRPLFAQHAMWLASQGDGFEYAKTWNHLFPDQPMHIAWQNSEWSILGSDAWGLLPAFYVYQNGVLTKKFLGWSGVKKFKQSLHEAGAL</sequence>